<evidence type="ECO:0000256" key="1">
    <source>
        <dbReference type="ARBA" id="ARBA00004370"/>
    </source>
</evidence>
<evidence type="ECO:0000256" key="3">
    <source>
        <dbReference type="ARBA" id="ARBA00022448"/>
    </source>
</evidence>
<dbReference type="EMBL" id="JXTB01000338">
    <property type="protein sequence ID" value="PON45054.1"/>
    <property type="molecule type" value="Genomic_DNA"/>
</dbReference>
<evidence type="ECO:0000256" key="5">
    <source>
        <dbReference type="ARBA" id="ARBA00022927"/>
    </source>
</evidence>
<evidence type="ECO:0000313" key="11">
    <source>
        <dbReference type="Proteomes" id="UP000237105"/>
    </source>
</evidence>
<gene>
    <name evidence="10" type="ORF">PanWU01x14_261970</name>
</gene>
<dbReference type="GO" id="GO:0006886">
    <property type="term" value="P:intracellular protein transport"/>
    <property type="evidence" value="ECO:0007669"/>
    <property type="project" value="InterPro"/>
</dbReference>
<keyword evidence="5" id="KW-0653">Protein transport</keyword>
<feature type="transmembrane region" description="Helical" evidence="9">
    <location>
        <begin position="132"/>
        <end position="157"/>
    </location>
</feature>
<dbReference type="InterPro" id="IPR001901">
    <property type="entry name" value="Translocase_SecE/Sec61-g"/>
</dbReference>
<name>A0A2P5B8C6_PARAD</name>
<reference evidence="11" key="1">
    <citation type="submission" date="2016-06" db="EMBL/GenBank/DDBJ databases">
        <title>Parallel loss of symbiosis genes in relatives of nitrogen-fixing non-legume Parasponia.</title>
        <authorList>
            <person name="Van Velzen R."/>
            <person name="Holmer R."/>
            <person name="Bu F."/>
            <person name="Rutten L."/>
            <person name="Van Zeijl A."/>
            <person name="Liu W."/>
            <person name="Santuari L."/>
            <person name="Cao Q."/>
            <person name="Sharma T."/>
            <person name="Shen D."/>
            <person name="Roswanjaya Y."/>
            <person name="Wardhani T."/>
            <person name="Kalhor M.S."/>
            <person name="Jansen J."/>
            <person name="Van den Hoogen J."/>
            <person name="Gungor B."/>
            <person name="Hartog M."/>
            <person name="Hontelez J."/>
            <person name="Verver J."/>
            <person name="Yang W.-C."/>
            <person name="Schijlen E."/>
            <person name="Repin R."/>
            <person name="Schilthuizen M."/>
            <person name="Schranz E."/>
            <person name="Heidstra R."/>
            <person name="Miyata K."/>
            <person name="Fedorova E."/>
            <person name="Kohlen W."/>
            <person name="Bisseling T."/>
            <person name="Smit S."/>
            <person name="Geurts R."/>
        </authorList>
    </citation>
    <scope>NUCLEOTIDE SEQUENCE [LARGE SCALE GENOMIC DNA]</scope>
    <source>
        <strain evidence="11">cv. WU1-14</strain>
    </source>
</reference>
<keyword evidence="11" id="KW-1185">Reference proteome</keyword>
<keyword evidence="8 9" id="KW-0472">Membrane</keyword>
<comment type="caution">
    <text evidence="10">The sequence shown here is derived from an EMBL/GenBank/DDBJ whole genome shotgun (WGS) entry which is preliminary data.</text>
</comment>
<dbReference type="Proteomes" id="UP000237105">
    <property type="component" value="Unassembled WGS sequence"/>
</dbReference>
<keyword evidence="6 9" id="KW-1133">Transmembrane helix</keyword>
<keyword evidence="3" id="KW-0813">Transport</keyword>
<evidence type="ECO:0000256" key="4">
    <source>
        <dbReference type="ARBA" id="ARBA00022692"/>
    </source>
</evidence>
<evidence type="ECO:0000256" key="7">
    <source>
        <dbReference type="ARBA" id="ARBA00023010"/>
    </source>
</evidence>
<dbReference type="Pfam" id="PF00584">
    <property type="entry name" value="SecE"/>
    <property type="match status" value="1"/>
</dbReference>
<sequence>MALLSQSPVIYSGLISKSSRAKLPFQNRDWKFDTVKFDNYSSVKLLKSQRIPMGHFRESSGSRFVVSMAREPYQSSSFDDNWIHEPFFLNFVKEALWGIKSVLNFLVEQPSQLKYIEWPGFASTLKTATLTLVLVAVLIVALSSIDSSLSYLLALLLRKTP</sequence>
<evidence type="ECO:0000256" key="2">
    <source>
        <dbReference type="ARBA" id="ARBA00008274"/>
    </source>
</evidence>
<dbReference type="AlphaFoldDB" id="A0A2P5B8C6"/>
<protein>
    <submittedName>
        <fullName evidence="10">Protein translocase complex</fullName>
    </submittedName>
</protein>
<evidence type="ECO:0000256" key="9">
    <source>
        <dbReference type="SAM" id="Phobius"/>
    </source>
</evidence>
<dbReference type="GO" id="GO:0006605">
    <property type="term" value="P:protein targeting"/>
    <property type="evidence" value="ECO:0007669"/>
    <property type="project" value="InterPro"/>
</dbReference>
<keyword evidence="7" id="KW-0811">Translocation</keyword>
<dbReference type="InterPro" id="IPR038379">
    <property type="entry name" value="SecE_sf"/>
</dbReference>
<evidence type="ECO:0000256" key="8">
    <source>
        <dbReference type="ARBA" id="ARBA00023136"/>
    </source>
</evidence>
<dbReference type="STRING" id="3476.A0A2P5B8C6"/>
<keyword evidence="4 9" id="KW-0812">Transmembrane</keyword>
<comment type="similarity">
    <text evidence="2">Belongs to the SecE/SEC61-gamma family.</text>
</comment>
<comment type="subcellular location">
    <subcellularLocation>
        <location evidence="1">Membrane</location>
    </subcellularLocation>
</comment>
<dbReference type="OrthoDB" id="1913236at2759"/>
<dbReference type="PANTHER" id="PTHR37247">
    <property type="entry name" value="TRANSMEMBRANE PROTEIN"/>
    <property type="match status" value="1"/>
</dbReference>
<dbReference type="Gene3D" id="1.20.5.1030">
    <property type="entry name" value="Preprotein translocase secy subunit"/>
    <property type="match status" value="1"/>
</dbReference>
<accession>A0A2P5B8C6</accession>
<evidence type="ECO:0000313" key="10">
    <source>
        <dbReference type="EMBL" id="PON45054.1"/>
    </source>
</evidence>
<proteinExistence type="inferred from homology"/>
<dbReference type="GO" id="GO:0016020">
    <property type="term" value="C:membrane"/>
    <property type="evidence" value="ECO:0007669"/>
    <property type="project" value="UniProtKB-SubCell"/>
</dbReference>
<dbReference type="PANTHER" id="PTHR37247:SF1">
    <property type="entry name" value="TRANSMEMBRANE PROTEIN"/>
    <property type="match status" value="1"/>
</dbReference>
<organism evidence="10 11">
    <name type="scientific">Parasponia andersonii</name>
    <name type="common">Sponia andersonii</name>
    <dbReference type="NCBI Taxonomy" id="3476"/>
    <lineage>
        <taxon>Eukaryota</taxon>
        <taxon>Viridiplantae</taxon>
        <taxon>Streptophyta</taxon>
        <taxon>Embryophyta</taxon>
        <taxon>Tracheophyta</taxon>
        <taxon>Spermatophyta</taxon>
        <taxon>Magnoliopsida</taxon>
        <taxon>eudicotyledons</taxon>
        <taxon>Gunneridae</taxon>
        <taxon>Pentapetalae</taxon>
        <taxon>rosids</taxon>
        <taxon>fabids</taxon>
        <taxon>Rosales</taxon>
        <taxon>Cannabaceae</taxon>
        <taxon>Parasponia</taxon>
    </lineage>
</organism>
<evidence type="ECO:0000256" key="6">
    <source>
        <dbReference type="ARBA" id="ARBA00022989"/>
    </source>
</evidence>